<dbReference type="GO" id="GO:0005634">
    <property type="term" value="C:nucleus"/>
    <property type="evidence" value="ECO:0007669"/>
    <property type="project" value="UniProtKB-SubCell"/>
</dbReference>
<accession>A0A8K0MK76</accession>
<keyword evidence="11" id="KW-1185">Reference proteome</keyword>
<evidence type="ECO:0000256" key="6">
    <source>
        <dbReference type="ARBA" id="ARBA00023125"/>
    </source>
</evidence>
<evidence type="ECO:0000256" key="2">
    <source>
        <dbReference type="ARBA" id="ARBA00022553"/>
    </source>
</evidence>
<feature type="region of interest" description="Disordered" evidence="9">
    <location>
        <begin position="111"/>
        <end position="184"/>
    </location>
</feature>
<comment type="caution">
    <text evidence="10">The sequence shown here is derived from an EMBL/GenBank/DDBJ whole genome shotgun (WGS) entry which is preliminary data.</text>
</comment>
<dbReference type="Proteomes" id="UP000796880">
    <property type="component" value="Unassembled WGS sequence"/>
</dbReference>
<keyword evidence="6" id="KW-0238">DNA-binding</keyword>
<comment type="subcellular location">
    <subcellularLocation>
        <location evidence="1">Nucleus</location>
    </subcellularLocation>
</comment>
<evidence type="ECO:0000313" key="11">
    <source>
        <dbReference type="Proteomes" id="UP000796880"/>
    </source>
</evidence>
<keyword evidence="7" id="KW-0804">Transcription</keyword>
<evidence type="ECO:0000256" key="5">
    <source>
        <dbReference type="ARBA" id="ARBA00022833"/>
    </source>
</evidence>
<keyword evidence="4" id="KW-0677">Repeat</keyword>
<reference evidence="10" key="1">
    <citation type="submission" date="2020-03" db="EMBL/GenBank/DDBJ databases">
        <title>A high-quality chromosome-level genome assembly of a woody plant with both climbing and erect habits, Rhamnella rubrinervis.</title>
        <authorList>
            <person name="Lu Z."/>
            <person name="Yang Y."/>
            <person name="Zhu X."/>
            <person name="Sun Y."/>
        </authorList>
    </citation>
    <scope>NUCLEOTIDE SEQUENCE</scope>
    <source>
        <strain evidence="10">BYM</strain>
        <tissue evidence="10">Leaf</tissue>
    </source>
</reference>
<keyword evidence="5" id="KW-0862">Zinc</keyword>
<keyword evidence="3" id="KW-0479">Metal-binding</keyword>
<dbReference type="EMBL" id="VOIH02000004">
    <property type="protein sequence ID" value="KAF3449164.1"/>
    <property type="molecule type" value="Genomic_DNA"/>
</dbReference>
<name>A0A8K0MK76_9ROSA</name>
<evidence type="ECO:0000256" key="3">
    <source>
        <dbReference type="ARBA" id="ARBA00022723"/>
    </source>
</evidence>
<evidence type="ECO:0000256" key="8">
    <source>
        <dbReference type="ARBA" id="ARBA00023242"/>
    </source>
</evidence>
<feature type="compositionally biased region" description="Low complexity" evidence="9">
    <location>
        <begin position="154"/>
        <end position="184"/>
    </location>
</feature>
<dbReference type="GO" id="GO:0046872">
    <property type="term" value="F:metal ion binding"/>
    <property type="evidence" value="ECO:0007669"/>
    <property type="project" value="UniProtKB-KW"/>
</dbReference>
<dbReference type="PROSITE" id="PS00115">
    <property type="entry name" value="RNA_POL_II_REPEAT"/>
    <property type="match status" value="1"/>
</dbReference>
<evidence type="ECO:0000256" key="7">
    <source>
        <dbReference type="ARBA" id="ARBA00023163"/>
    </source>
</evidence>
<sequence>MACLKPKLFNSTLPLPPNFDNINMDDSDSDGVFHSVSMACSHETMAPLARKTRMRVLTPRKPRMKPQIRALTPRNLLPFFDNMDDYDSDSDCSTGMDDDLGCTTLYVHHPQSTTPHDLHHKPSMEFDTPASSTPPTPAYSPSTPHYYTPPSPVYTPSTPNYYTPSTPNYYTPSSPAYTPSTPDR</sequence>
<dbReference type="AlphaFoldDB" id="A0A8K0MK76"/>
<dbReference type="InterPro" id="IPR000684">
    <property type="entry name" value="RNA_pol_II_repeat_euk"/>
</dbReference>
<protein>
    <submittedName>
        <fullName evidence="10">Uncharacterized protein</fullName>
    </submittedName>
</protein>
<dbReference type="GO" id="GO:0003677">
    <property type="term" value="F:DNA binding"/>
    <property type="evidence" value="ECO:0007669"/>
    <property type="project" value="UniProtKB-KW"/>
</dbReference>
<proteinExistence type="predicted"/>
<evidence type="ECO:0000256" key="9">
    <source>
        <dbReference type="SAM" id="MobiDB-lite"/>
    </source>
</evidence>
<evidence type="ECO:0000313" key="10">
    <source>
        <dbReference type="EMBL" id="KAF3449164.1"/>
    </source>
</evidence>
<evidence type="ECO:0000256" key="4">
    <source>
        <dbReference type="ARBA" id="ARBA00022737"/>
    </source>
</evidence>
<dbReference type="GO" id="GO:0006366">
    <property type="term" value="P:transcription by RNA polymerase II"/>
    <property type="evidence" value="ECO:0007669"/>
    <property type="project" value="InterPro"/>
</dbReference>
<gene>
    <name evidence="10" type="ORF">FNV43_RR09892</name>
</gene>
<keyword evidence="8" id="KW-0539">Nucleus</keyword>
<keyword evidence="2" id="KW-0597">Phosphoprotein</keyword>
<organism evidence="10 11">
    <name type="scientific">Rhamnella rubrinervis</name>
    <dbReference type="NCBI Taxonomy" id="2594499"/>
    <lineage>
        <taxon>Eukaryota</taxon>
        <taxon>Viridiplantae</taxon>
        <taxon>Streptophyta</taxon>
        <taxon>Embryophyta</taxon>
        <taxon>Tracheophyta</taxon>
        <taxon>Spermatophyta</taxon>
        <taxon>Magnoliopsida</taxon>
        <taxon>eudicotyledons</taxon>
        <taxon>Gunneridae</taxon>
        <taxon>Pentapetalae</taxon>
        <taxon>rosids</taxon>
        <taxon>fabids</taxon>
        <taxon>Rosales</taxon>
        <taxon>Rhamnaceae</taxon>
        <taxon>rhamnoid group</taxon>
        <taxon>Rhamneae</taxon>
        <taxon>Rhamnella</taxon>
    </lineage>
</organism>
<evidence type="ECO:0000256" key="1">
    <source>
        <dbReference type="ARBA" id="ARBA00004123"/>
    </source>
</evidence>